<dbReference type="PANTHER" id="PTHR19297:SF191">
    <property type="entry name" value="PROTEIN XYLOSYLTRANSFERASE"/>
    <property type="match status" value="1"/>
</dbReference>
<dbReference type="PANTHER" id="PTHR19297">
    <property type="entry name" value="GLYCOSYLTRANSFERASE 14 FAMILY MEMBER"/>
    <property type="match status" value="1"/>
</dbReference>
<evidence type="ECO:0000313" key="2">
    <source>
        <dbReference type="Proteomes" id="UP001163046"/>
    </source>
</evidence>
<dbReference type="GO" id="GO:0008375">
    <property type="term" value="F:acetylglucosaminyltransferase activity"/>
    <property type="evidence" value="ECO:0007669"/>
    <property type="project" value="TreeGrafter"/>
</dbReference>
<gene>
    <name evidence="1" type="primary">gly-18_2</name>
    <name evidence="1" type="ORF">OS493_036825</name>
</gene>
<dbReference type="AlphaFoldDB" id="A0A9W9ZVD9"/>
<proteinExistence type="predicted"/>
<organism evidence="1 2">
    <name type="scientific">Desmophyllum pertusum</name>
    <dbReference type="NCBI Taxonomy" id="174260"/>
    <lineage>
        <taxon>Eukaryota</taxon>
        <taxon>Metazoa</taxon>
        <taxon>Cnidaria</taxon>
        <taxon>Anthozoa</taxon>
        <taxon>Hexacorallia</taxon>
        <taxon>Scleractinia</taxon>
        <taxon>Caryophylliina</taxon>
        <taxon>Caryophylliidae</taxon>
        <taxon>Desmophyllum</taxon>
    </lineage>
</organism>
<dbReference type="GO" id="GO:0004645">
    <property type="term" value="F:1,4-alpha-oligoglucan phosphorylase activity"/>
    <property type="evidence" value="ECO:0007669"/>
    <property type="project" value="UniProtKB-EC"/>
</dbReference>
<keyword evidence="2" id="KW-1185">Reference proteome</keyword>
<dbReference type="EMBL" id="MU825460">
    <property type="protein sequence ID" value="KAJ7388597.1"/>
    <property type="molecule type" value="Genomic_DNA"/>
</dbReference>
<evidence type="ECO:0000313" key="1">
    <source>
        <dbReference type="EMBL" id="KAJ7388597.1"/>
    </source>
</evidence>
<accession>A0A9W9ZVD9</accession>
<keyword evidence="1" id="KW-0808">Transferase</keyword>
<comment type="caution">
    <text evidence="1">The sequence shown here is derived from an EMBL/GenBank/DDBJ whole genome shotgun (WGS) entry which is preliminary data.</text>
</comment>
<sequence length="144" mass="16419">MPKHNEWRTKFVFKLRGSAIYNSSIPKSPPPHRIALYKGSTHIVAIREFVEFAIHSKIGKDFTEYLKDTYIPDETLYASLQQHPLAPGDIHGDQPTWIPRALQWARGSATGPGYRASLLDFYRRFAMGTGTRNERETVCPQDSV</sequence>
<keyword evidence="1" id="KW-0328">Glycosyltransferase</keyword>
<dbReference type="OrthoDB" id="2019572at2759"/>
<reference evidence="1" key="1">
    <citation type="submission" date="2023-01" db="EMBL/GenBank/DDBJ databases">
        <title>Genome assembly of the deep-sea coral Lophelia pertusa.</title>
        <authorList>
            <person name="Herrera S."/>
            <person name="Cordes E."/>
        </authorList>
    </citation>
    <scope>NUCLEOTIDE SEQUENCE</scope>
    <source>
        <strain evidence="1">USNM1676648</strain>
        <tissue evidence="1">Polyp</tissue>
    </source>
</reference>
<name>A0A9W9ZVD9_9CNID</name>
<dbReference type="EC" id="2.4.1.1" evidence="1"/>
<dbReference type="Proteomes" id="UP001163046">
    <property type="component" value="Unassembled WGS sequence"/>
</dbReference>
<protein>
    <submittedName>
        <fullName evidence="1">Beta-1,3-galactosyl-O-glycosyl-glycoprotein beta-1,6-N-acetylglucosaminyltransferase</fullName>
        <ecNumber evidence="1">2.4.1.1</ecNumber>
    </submittedName>
</protein>